<evidence type="ECO:0000259" key="1">
    <source>
        <dbReference type="Pfam" id="PF07727"/>
    </source>
</evidence>
<reference evidence="2" key="2">
    <citation type="submission" date="2022-01" db="EMBL/GenBank/DDBJ databases">
        <authorList>
            <person name="Yamashiro T."/>
            <person name="Shiraishi A."/>
            <person name="Satake H."/>
            <person name="Nakayama K."/>
        </authorList>
    </citation>
    <scope>NUCLEOTIDE SEQUENCE</scope>
</reference>
<gene>
    <name evidence="2" type="ORF">Tco_0922756</name>
</gene>
<protein>
    <submittedName>
        <fullName evidence="2">Retrotransposon protein, putative, ty1-copia subclass</fullName>
    </submittedName>
</protein>
<feature type="domain" description="Reverse transcriptase Ty1/copia-type" evidence="1">
    <location>
        <begin position="214"/>
        <end position="285"/>
    </location>
</feature>
<dbReference type="EMBL" id="BQNB010014784">
    <property type="protein sequence ID" value="GJT32337.1"/>
    <property type="molecule type" value="Genomic_DNA"/>
</dbReference>
<sequence>MGYSFYYPPKNKVLVARNTKFLENSLITQEASGSLDYLEIVQEEDMHPSIDTSLHHEENYLEIDEPQSDINPIRRSTRIRNVPNRMCLYIDAKEHELGDLREPANYKAALLDPESDKCKWLFKKKTDTDGAVHTYKARLVAKGYTQTPGIDYEETFSLVADIRSIRILIAITAYYDYEIWQMDVKTAFLNGYLSKEVYMEQPEGFVNLKYPKRKFGFTQNRDEPCVYLKASGSNVTFLILYVDDILIMGNNIPMLQDVKSYLRRCFAMKDLGEAAYILGIKIYRDRS</sequence>
<evidence type="ECO:0000313" key="2">
    <source>
        <dbReference type="EMBL" id="GJT32337.1"/>
    </source>
</evidence>
<name>A0ABQ5D0E6_9ASTR</name>
<keyword evidence="3" id="KW-1185">Reference proteome</keyword>
<dbReference type="Proteomes" id="UP001151760">
    <property type="component" value="Unassembled WGS sequence"/>
</dbReference>
<dbReference type="InterPro" id="IPR013103">
    <property type="entry name" value="RVT_2"/>
</dbReference>
<proteinExistence type="predicted"/>
<feature type="domain" description="Reverse transcriptase Ty1/copia-type" evidence="1">
    <location>
        <begin position="118"/>
        <end position="207"/>
    </location>
</feature>
<dbReference type="SUPFAM" id="SSF56672">
    <property type="entry name" value="DNA/RNA polymerases"/>
    <property type="match status" value="1"/>
</dbReference>
<dbReference type="Pfam" id="PF07727">
    <property type="entry name" value="RVT_2"/>
    <property type="match status" value="2"/>
</dbReference>
<organism evidence="2 3">
    <name type="scientific">Tanacetum coccineum</name>
    <dbReference type="NCBI Taxonomy" id="301880"/>
    <lineage>
        <taxon>Eukaryota</taxon>
        <taxon>Viridiplantae</taxon>
        <taxon>Streptophyta</taxon>
        <taxon>Embryophyta</taxon>
        <taxon>Tracheophyta</taxon>
        <taxon>Spermatophyta</taxon>
        <taxon>Magnoliopsida</taxon>
        <taxon>eudicotyledons</taxon>
        <taxon>Gunneridae</taxon>
        <taxon>Pentapetalae</taxon>
        <taxon>asterids</taxon>
        <taxon>campanulids</taxon>
        <taxon>Asterales</taxon>
        <taxon>Asteraceae</taxon>
        <taxon>Asteroideae</taxon>
        <taxon>Anthemideae</taxon>
        <taxon>Anthemidinae</taxon>
        <taxon>Tanacetum</taxon>
    </lineage>
</organism>
<accession>A0ABQ5D0E6</accession>
<comment type="caution">
    <text evidence="2">The sequence shown here is derived from an EMBL/GenBank/DDBJ whole genome shotgun (WGS) entry which is preliminary data.</text>
</comment>
<dbReference type="InterPro" id="IPR043502">
    <property type="entry name" value="DNA/RNA_pol_sf"/>
</dbReference>
<reference evidence="2" key="1">
    <citation type="journal article" date="2022" name="Int. J. Mol. Sci.">
        <title>Draft Genome of Tanacetum Coccineum: Genomic Comparison of Closely Related Tanacetum-Family Plants.</title>
        <authorList>
            <person name="Yamashiro T."/>
            <person name="Shiraishi A."/>
            <person name="Nakayama K."/>
            <person name="Satake H."/>
        </authorList>
    </citation>
    <scope>NUCLEOTIDE SEQUENCE</scope>
</reference>
<evidence type="ECO:0000313" key="3">
    <source>
        <dbReference type="Proteomes" id="UP001151760"/>
    </source>
</evidence>